<dbReference type="AlphaFoldDB" id="A0A0K0FL26"/>
<reference evidence="2" key="2">
    <citation type="submission" date="2015-08" db="UniProtKB">
        <authorList>
            <consortium name="WormBaseParasite"/>
        </authorList>
    </citation>
    <scope>IDENTIFICATION</scope>
</reference>
<reference evidence="1" key="1">
    <citation type="submission" date="2014-07" db="EMBL/GenBank/DDBJ databases">
        <authorList>
            <person name="Martin A.A"/>
            <person name="De Silva N."/>
        </authorList>
    </citation>
    <scope>NUCLEOTIDE SEQUENCE</scope>
</reference>
<protein>
    <submittedName>
        <fullName evidence="2">SCP domain-containing protein</fullName>
    </submittedName>
</protein>
<accession>A0A0K0FL26</accession>
<evidence type="ECO:0000313" key="2">
    <source>
        <dbReference type="WBParaSite" id="SVE_0974000.1"/>
    </source>
</evidence>
<dbReference type="Proteomes" id="UP000035680">
    <property type="component" value="Unassembled WGS sequence"/>
</dbReference>
<dbReference type="InterPro" id="IPR035940">
    <property type="entry name" value="CAP_sf"/>
</dbReference>
<sequence length="322" mass="37837">MSRKIIKYSSNTPKTIVIKKIERRTPQGKLLSIVNMKATYYGDKYEHDNDISKLPIFVETEKIPLHYSPQIEKKDHHPTPIFIEAERIPRYNLSSVERQHSQPVTPPSKIIINSFKTSPDIHQNRKTFIDIPGDRTEYILTGTSGNFNNNRRSACNDSLLYGDVWSTSTSGTQMRDSHIITRKNNNSNSSLNHVNESYISQGNVFDEYVSALNRINHYRLFYYNLPSDAKLMFSEKLMKEAKIYCYEKLMRQNIESHSIYQTNVWTGSANFLIDEVIDDWFNEMKFWKESNFRKEHFRYIGIGIIRYQRDNAPMMLVVCLYE</sequence>
<name>A0A0K0FL26_STRVS</name>
<keyword evidence="1" id="KW-1185">Reference proteome</keyword>
<proteinExistence type="predicted"/>
<evidence type="ECO:0000313" key="1">
    <source>
        <dbReference type="Proteomes" id="UP000035680"/>
    </source>
</evidence>
<dbReference type="WBParaSite" id="SVE_0974000.1">
    <property type="protein sequence ID" value="SVE_0974000.1"/>
    <property type="gene ID" value="SVE_0974000"/>
</dbReference>
<dbReference type="SUPFAM" id="SSF55797">
    <property type="entry name" value="PR-1-like"/>
    <property type="match status" value="1"/>
</dbReference>
<organism evidence="1 2">
    <name type="scientific">Strongyloides venezuelensis</name>
    <name type="common">Threadworm</name>
    <dbReference type="NCBI Taxonomy" id="75913"/>
    <lineage>
        <taxon>Eukaryota</taxon>
        <taxon>Metazoa</taxon>
        <taxon>Ecdysozoa</taxon>
        <taxon>Nematoda</taxon>
        <taxon>Chromadorea</taxon>
        <taxon>Rhabditida</taxon>
        <taxon>Tylenchina</taxon>
        <taxon>Panagrolaimomorpha</taxon>
        <taxon>Strongyloidoidea</taxon>
        <taxon>Strongyloididae</taxon>
        <taxon>Strongyloides</taxon>
    </lineage>
</organism>